<feature type="compositionally biased region" description="Low complexity" evidence="2">
    <location>
        <begin position="70"/>
        <end position="116"/>
    </location>
</feature>
<comment type="caution">
    <text evidence="3">The sequence shown here is derived from an EMBL/GenBank/DDBJ whole genome shotgun (WGS) entry which is preliminary data.</text>
</comment>
<dbReference type="InterPro" id="IPR029005">
    <property type="entry name" value="LIM-bd/SEUSS"/>
</dbReference>
<feature type="compositionally biased region" description="Low complexity" evidence="2">
    <location>
        <begin position="292"/>
        <end position="311"/>
    </location>
</feature>
<evidence type="ECO:0000313" key="4">
    <source>
        <dbReference type="Proteomes" id="UP000837801"/>
    </source>
</evidence>
<feature type="compositionally biased region" description="Low complexity" evidence="2">
    <location>
        <begin position="671"/>
        <end position="680"/>
    </location>
</feature>
<dbReference type="AlphaFoldDB" id="A0A9P0QKT4"/>
<dbReference type="PANTHER" id="PTHR10019">
    <property type="entry name" value="SNF5"/>
    <property type="match status" value="1"/>
</dbReference>
<organism evidence="3 4">
    <name type="scientific">[Candida] railenensis</name>
    <dbReference type="NCBI Taxonomy" id="45579"/>
    <lineage>
        <taxon>Eukaryota</taxon>
        <taxon>Fungi</taxon>
        <taxon>Dikarya</taxon>
        <taxon>Ascomycota</taxon>
        <taxon>Saccharomycotina</taxon>
        <taxon>Pichiomycetes</taxon>
        <taxon>Debaryomycetaceae</taxon>
        <taxon>Kurtzmaniella</taxon>
    </lineage>
</organism>
<keyword evidence="1" id="KW-0175">Coiled coil</keyword>
<feature type="region of interest" description="Disordered" evidence="2">
    <location>
        <begin position="175"/>
        <end position="326"/>
    </location>
</feature>
<evidence type="ECO:0000313" key="3">
    <source>
        <dbReference type="EMBL" id="CAH2350464.1"/>
    </source>
</evidence>
<keyword evidence="4" id="KW-1185">Reference proteome</keyword>
<feature type="coiled-coil region" evidence="1">
    <location>
        <begin position="623"/>
        <end position="650"/>
    </location>
</feature>
<dbReference type="Proteomes" id="UP000837801">
    <property type="component" value="Unassembled WGS sequence"/>
</dbReference>
<feature type="compositionally biased region" description="Low complexity" evidence="2">
    <location>
        <begin position="189"/>
        <end position="226"/>
    </location>
</feature>
<dbReference type="EMBL" id="CAKXYY010000001">
    <property type="protein sequence ID" value="CAH2350464.1"/>
    <property type="molecule type" value="Genomic_DNA"/>
</dbReference>
<dbReference type="OrthoDB" id="774557at2759"/>
<evidence type="ECO:0000256" key="1">
    <source>
        <dbReference type="SAM" id="Coils"/>
    </source>
</evidence>
<gene>
    <name evidence="3" type="ORF">CLIB1423_01S10704</name>
</gene>
<feature type="compositionally biased region" description="Low complexity" evidence="2">
    <location>
        <begin position="47"/>
        <end position="56"/>
    </location>
</feature>
<feature type="compositionally biased region" description="Low complexity" evidence="2">
    <location>
        <begin position="19"/>
        <end position="40"/>
    </location>
</feature>
<proteinExistence type="predicted"/>
<dbReference type="Pfam" id="PF01803">
    <property type="entry name" value="LIM_bind"/>
    <property type="match status" value="1"/>
</dbReference>
<feature type="region of interest" description="Disordered" evidence="2">
    <location>
        <begin position="19"/>
        <end position="158"/>
    </location>
</feature>
<evidence type="ECO:0008006" key="5">
    <source>
        <dbReference type="Google" id="ProtNLM"/>
    </source>
</evidence>
<evidence type="ECO:0000256" key="2">
    <source>
        <dbReference type="SAM" id="MobiDB-lite"/>
    </source>
</evidence>
<feature type="compositionally biased region" description="Low complexity" evidence="2">
    <location>
        <begin position="130"/>
        <end position="147"/>
    </location>
</feature>
<feature type="compositionally biased region" description="Polar residues" evidence="2">
    <location>
        <begin position="148"/>
        <end position="158"/>
    </location>
</feature>
<sequence>MMNMNNMQTMVQQNNLGIPQQHPAQQQQQQQQGSFPRNPQFNEHQQHQQQQQPQQQRLPNGSNGMTNPSQLTHQQHMIQQQIQSQQRQQQLQQSQLQQSQQQAQQKQHPGQQQIKQENSRPGMQRGVSMQSQQSLQTQQQAQQQQAQFKNGTAGTKNGVTVNVNAKQFNPNVMMTTPTSMVPGGGGPNSRGNSQGHTPQMGNQPQPQLQPGQQQIFQIQPQTQPIPLNGAGPANITPIMPQQQQPTPQSQPRAGPAQKSIPMSVPAGDSPHLKNNGNPMVPNGINGNVNGHPSSAPTPSAGASSNAAGTPGKTNQIPPLTPQQQQQQQLQLQQQQLQQQQQQQHELQNELNAKIFKKNLGNTGIVRVLDMIDQISNESLQILSTIEYWQRLTAAFLTPNAILRFTNSVANSFPPLNNPNVADINKTGHNRQFELNPVTAARFFLACVLAQDLEKFHVSLPGIKFQILNNGSIFIASKLTIQSTYADDSSATISGSMKLLMNRDFRIEWVDINCLQYQPSIKMSGIEKNWNSFLGGRDSSKFPLSGDSQREFFKHIYDNSLAFSNGFNSGLDESSMRVLNVGDVMTHLKSLMIFSISNNLNSPVKAMEHYMTSNFGQQRQLLLQQQQKQQMQHLQIQQQQHELQQQQHQQQLLQEPQPAAPNWIKNGVIGGTSSSPSPSTTELSDVKAAGSGPKKRKVSVSANGGATSTVKANGNKGQRRK</sequence>
<feature type="compositionally biased region" description="Polar residues" evidence="2">
    <location>
        <begin position="57"/>
        <end position="69"/>
    </location>
</feature>
<protein>
    <recommendedName>
        <fullName evidence="5">Morphogenetic regulator of filamentous growth protein 1</fullName>
    </recommendedName>
</protein>
<feature type="region of interest" description="Disordered" evidence="2">
    <location>
        <begin position="660"/>
        <end position="720"/>
    </location>
</feature>
<feature type="compositionally biased region" description="Polar residues" evidence="2">
    <location>
        <begin position="699"/>
        <end position="720"/>
    </location>
</feature>
<reference evidence="3" key="1">
    <citation type="submission" date="2022-03" db="EMBL/GenBank/DDBJ databases">
        <authorList>
            <person name="Legras J.-L."/>
            <person name="Devillers H."/>
            <person name="Grondin C."/>
        </authorList>
    </citation>
    <scope>NUCLEOTIDE SEQUENCE</scope>
    <source>
        <strain evidence="3">CLIB 1423</strain>
    </source>
</reference>
<accession>A0A9P0QKT4</accession>
<name>A0A9P0QKT4_9ASCO</name>
<feature type="compositionally biased region" description="Low complexity" evidence="2">
    <location>
        <begin position="240"/>
        <end position="251"/>
    </location>
</feature>